<evidence type="ECO:0000259" key="4">
    <source>
        <dbReference type="PROSITE" id="PS50932"/>
    </source>
</evidence>
<dbReference type="SMART" id="SM00354">
    <property type="entry name" value="HTH_LACI"/>
    <property type="match status" value="1"/>
</dbReference>
<dbReference type="CDD" id="cd01392">
    <property type="entry name" value="HTH_LacI"/>
    <property type="match status" value="1"/>
</dbReference>
<accession>A0A229SPJ9</accession>
<name>A0A229SPJ9_9PSEU</name>
<gene>
    <name evidence="5" type="ORF">CF165_39985</name>
</gene>
<organism evidence="5 6">
    <name type="scientific">Amycolatopsis vastitatis</name>
    <dbReference type="NCBI Taxonomy" id="1905142"/>
    <lineage>
        <taxon>Bacteria</taxon>
        <taxon>Bacillati</taxon>
        <taxon>Actinomycetota</taxon>
        <taxon>Actinomycetes</taxon>
        <taxon>Pseudonocardiales</taxon>
        <taxon>Pseudonocardiaceae</taxon>
        <taxon>Amycolatopsis</taxon>
    </lineage>
</organism>
<dbReference type="AlphaFoldDB" id="A0A229SPJ9"/>
<sequence>MAGKDRRVTSADVAREAGVSRSTVSYVLNDTPNQSIPDSTRRRVLDAAARIGYAPSAAARTLRSGRSDVVLCLLPEWPLGPAVGRLIQGMTTAFARHKLAFVVHSATRAARPLSEVWKAITPAAVLALDEFSDADAAAMQAAGVQVIVAMHASARRRWREIGTPENPIGAVQARHLATSGHRRLGYAYPDDARVGVFADPRLAGVREVCAELGLPAPDVRTVPLDPDAAAEAVEAWLAADPPVTGICAFNDDIAMAVLAGVARLGRRCPRDLAVVGVDDIPGAAVAQPPLTTVVRDFDTIAEHYARSVVAALNGESLPAGLVEDAIRVEIRESA</sequence>
<dbReference type="Pfam" id="PF13377">
    <property type="entry name" value="Peripla_BP_3"/>
    <property type="match status" value="1"/>
</dbReference>
<reference evidence="6" key="1">
    <citation type="submission" date="2017-07" db="EMBL/GenBank/DDBJ databases">
        <title>Comparative genome mining reveals phylogenetic distribution patterns of secondary metabolites in Amycolatopsis.</title>
        <authorList>
            <person name="Adamek M."/>
            <person name="Alanjary M."/>
            <person name="Sales-Ortells H."/>
            <person name="Goodfellow M."/>
            <person name="Bull A.T."/>
            <person name="Kalinowski J."/>
            <person name="Ziemert N."/>
        </authorList>
    </citation>
    <scope>NUCLEOTIDE SEQUENCE [LARGE SCALE GENOMIC DNA]</scope>
    <source>
        <strain evidence="6">H5</strain>
    </source>
</reference>
<dbReference type="SUPFAM" id="SSF53822">
    <property type="entry name" value="Periplasmic binding protein-like I"/>
    <property type="match status" value="1"/>
</dbReference>
<proteinExistence type="predicted"/>
<dbReference type="PANTHER" id="PTHR30146:SF153">
    <property type="entry name" value="LACTOSE OPERON REPRESSOR"/>
    <property type="match status" value="1"/>
</dbReference>
<dbReference type="InterPro" id="IPR000843">
    <property type="entry name" value="HTH_LacI"/>
</dbReference>
<dbReference type="PANTHER" id="PTHR30146">
    <property type="entry name" value="LACI-RELATED TRANSCRIPTIONAL REPRESSOR"/>
    <property type="match status" value="1"/>
</dbReference>
<dbReference type="InterPro" id="IPR010982">
    <property type="entry name" value="Lambda_DNA-bd_dom_sf"/>
</dbReference>
<evidence type="ECO:0000313" key="6">
    <source>
        <dbReference type="Proteomes" id="UP000215199"/>
    </source>
</evidence>
<comment type="caution">
    <text evidence="5">The sequence shown here is derived from an EMBL/GenBank/DDBJ whole genome shotgun (WGS) entry which is preliminary data.</text>
</comment>
<evidence type="ECO:0000313" key="5">
    <source>
        <dbReference type="EMBL" id="OXM60975.1"/>
    </source>
</evidence>
<dbReference type="RefSeq" id="WP_093952792.1">
    <property type="nucleotide sequence ID" value="NZ_NMUL01000051.1"/>
</dbReference>
<evidence type="ECO:0000256" key="1">
    <source>
        <dbReference type="ARBA" id="ARBA00023015"/>
    </source>
</evidence>
<dbReference type="InterPro" id="IPR046335">
    <property type="entry name" value="LacI/GalR-like_sensor"/>
</dbReference>
<dbReference type="Pfam" id="PF00356">
    <property type="entry name" value="LacI"/>
    <property type="match status" value="1"/>
</dbReference>
<keyword evidence="6" id="KW-1185">Reference proteome</keyword>
<dbReference type="CDD" id="cd06267">
    <property type="entry name" value="PBP1_LacI_sugar_binding-like"/>
    <property type="match status" value="1"/>
</dbReference>
<dbReference type="GO" id="GO:0000976">
    <property type="term" value="F:transcription cis-regulatory region binding"/>
    <property type="evidence" value="ECO:0007669"/>
    <property type="project" value="TreeGrafter"/>
</dbReference>
<protein>
    <submittedName>
        <fullName evidence="5">LacI family transcriptional regulator</fullName>
    </submittedName>
</protein>
<keyword evidence="2" id="KW-0238">DNA-binding</keyword>
<keyword evidence="1" id="KW-0805">Transcription regulation</keyword>
<dbReference type="Proteomes" id="UP000215199">
    <property type="component" value="Unassembled WGS sequence"/>
</dbReference>
<feature type="domain" description="HTH lacI-type" evidence="4">
    <location>
        <begin position="8"/>
        <end position="64"/>
    </location>
</feature>
<keyword evidence="3" id="KW-0804">Transcription</keyword>
<dbReference type="GO" id="GO:0003700">
    <property type="term" value="F:DNA-binding transcription factor activity"/>
    <property type="evidence" value="ECO:0007669"/>
    <property type="project" value="TreeGrafter"/>
</dbReference>
<dbReference type="Gene3D" id="1.10.260.40">
    <property type="entry name" value="lambda repressor-like DNA-binding domains"/>
    <property type="match status" value="1"/>
</dbReference>
<dbReference type="PROSITE" id="PS50932">
    <property type="entry name" value="HTH_LACI_2"/>
    <property type="match status" value="1"/>
</dbReference>
<dbReference type="OrthoDB" id="3288692at2"/>
<dbReference type="SUPFAM" id="SSF47413">
    <property type="entry name" value="lambda repressor-like DNA-binding domains"/>
    <property type="match status" value="1"/>
</dbReference>
<evidence type="ECO:0000256" key="3">
    <source>
        <dbReference type="ARBA" id="ARBA00023163"/>
    </source>
</evidence>
<evidence type="ECO:0000256" key="2">
    <source>
        <dbReference type="ARBA" id="ARBA00023125"/>
    </source>
</evidence>
<dbReference type="EMBL" id="NMUL01000051">
    <property type="protein sequence ID" value="OXM60975.1"/>
    <property type="molecule type" value="Genomic_DNA"/>
</dbReference>
<dbReference type="Gene3D" id="3.40.50.2300">
    <property type="match status" value="2"/>
</dbReference>
<dbReference type="InterPro" id="IPR028082">
    <property type="entry name" value="Peripla_BP_I"/>
</dbReference>